<dbReference type="SMART" id="SM00972">
    <property type="entry name" value="SCPU"/>
    <property type="match status" value="1"/>
</dbReference>
<accession>A0A916XRJ0</accession>
<dbReference type="Pfam" id="PF05229">
    <property type="entry name" value="SCPU"/>
    <property type="match status" value="1"/>
</dbReference>
<dbReference type="EMBL" id="BMED01000007">
    <property type="protein sequence ID" value="GGC97581.1"/>
    <property type="molecule type" value="Genomic_DNA"/>
</dbReference>
<keyword evidence="3" id="KW-1185">Reference proteome</keyword>
<dbReference type="AlphaFoldDB" id="A0A916XRJ0"/>
<dbReference type="InterPro" id="IPR053167">
    <property type="entry name" value="Spore_coat_component"/>
</dbReference>
<organism evidence="2 3">
    <name type="scientific">Undibacterium terreum</name>
    <dbReference type="NCBI Taxonomy" id="1224302"/>
    <lineage>
        <taxon>Bacteria</taxon>
        <taxon>Pseudomonadati</taxon>
        <taxon>Pseudomonadota</taxon>
        <taxon>Betaproteobacteria</taxon>
        <taxon>Burkholderiales</taxon>
        <taxon>Oxalobacteraceae</taxon>
        <taxon>Undibacterium</taxon>
    </lineage>
</organism>
<feature type="domain" description="Spore coat protein U/FanG" evidence="1">
    <location>
        <begin position="37"/>
        <end position="179"/>
    </location>
</feature>
<dbReference type="InterPro" id="IPR007893">
    <property type="entry name" value="Spore_coat_U/FanG"/>
</dbReference>
<dbReference type="Proteomes" id="UP000637423">
    <property type="component" value="Unassembled WGS sequence"/>
</dbReference>
<protein>
    <recommendedName>
        <fullName evidence="1">Spore coat protein U/FanG domain-containing protein</fullName>
    </recommendedName>
</protein>
<dbReference type="PANTHER" id="PTHR37089">
    <property type="entry name" value="PROTEIN U-RELATED"/>
    <property type="match status" value="1"/>
</dbReference>
<comment type="caution">
    <text evidence="2">The sequence shown here is derived from an EMBL/GenBank/DDBJ whole genome shotgun (WGS) entry which is preliminary data.</text>
</comment>
<name>A0A916XRJ0_9BURK</name>
<evidence type="ECO:0000313" key="2">
    <source>
        <dbReference type="EMBL" id="GGC97581.1"/>
    </source>
</evidence>
<sequence>MLGWYMKSNYLKRVAIVFVMGTAVLGTSRLLYAATVTATMVNTVTVNNSCTVSASGFTTTYDPLNANAAANQDVTASISTSCSLSVPAVITLDQGAHAAAGSTDSTPVRRLSSGGTTPVFLNYSLYKDASRSTTWGNTPATGMPLVGTGSTANSSVYARIPSGQNPSTLGTFTDSVVVTVTY</sequence>
<evidence type="ECO:0000313" key="3">
    <source>
        <dbReference type="Proteomes" id="UP000637423"/>
    </source>
</evidence>
<gene>
    <name evidence="2" type="ORF">GCM10011396_51390</name>
</gene>
<reference evidence="2" key="1">
    <citation type="journal article" date="2014" name="Int. J. Syst. Evol. Microbiol.">
        <title>Complete genome sequence of Corynebacterium casei LMG S-19264T (=DSM 44701T), isolated from a smear-ripened cheese.</title>
        <authorList>
            <consortium name="US DOE Joint Genome Institute (JGI-PGF)"/>
            <person name="Walter F."/>
            <person name="Albersmeier A."/>
            <person name="Kalinowski J."/>
            <person name="Ruckert C."/>
        </authorList>
    </citation>
    <scope>NUCLEOTIDE SEQUENCE</scope>
    <source>
        <strain evidence="2">CGMCC 1.10998</strain>
    </source>
</reference>
<reference evidence="2" key="2">
    <citation type="submission" date="2020-09" db="EMBL/GenBank/DDBJ databases">
        <authorList>
            <person name="Sun Q."/>
            <person name="Zhou Y."/>
        </authorList>
    </citation>
    <scope>NUCLEOTIDE SEQUENCE</scope>
    <source>
        <strain evidence="2">CGMCC 1.10998</strain>
    </source>
</reference>
<proteinExistence type="predicted"/>
<dbReference type="PANTHER" id="PTHR37089:SF4">
    <property type="entry name" value="EXPORTED PROTEIN"/>
    <property type="match status" value="1"/>
</dbReference>
<evidence type="ECO:0000259" key="1">
    <source>
        <dbReference type="Pfam" id="PF05229"/>
    </source>
</evidence>